<keyword evidence="22" id="KW-1133">Transmembrane helix</keyword>
<reference evidence="23" key="1">
    <citation type="journal article" date="2020" name="Stud. Mycol.">
        <title>101 Dothideomycetes genomes: a test case for predicting lifestyles and emergence of pathogens.</title>
        <authorList>
            <person name="Haridas S."/>
            <person name="Albert R."/>
            <person name="Binder M."/>
            <person name="Bloem J."/>
            <person name="Labutti K."/>
            <person name="Salamov A."/>
            <person name="Andreopoulos B."/>
            <person name="Baker S."/>
            <person name="Barry K."/>
            <person name="Bills G."/>
            <person name="Bluhm B."/>
            <person name="Cannon C."/>
            <person name="Castanera R."/>
            <person name="Culley D."/>
            <person name="Daum C."/>
            <person name="Ezra D."/>
            <person name="Gonzalez J."/>
            <person name="Henrissat B."/>
            <person name="Kuo A."/>
            <person name="Liang C."/>
            <person name="Lipzen A."/>
            <person name="Lutzoni F."/>
            <person name="Magnuson J."/>
            <person name="Mondo S."/>
            <person name="Nolan M."/>
            <person name="Ohm R."/>
            <person name="Pangilinan J."/>
            <person name="Park H.-J."/>
            <person name="Ramirez L."/>
            <person name="Alfaro M."/>
            <person name="Sun H."/>
            <person name="Tritt A."/>
            <person name="Yoshinaga Y."/>
            <person name="Zwiers L.-H."/>
            <person name="Turgeon B."/>
            <person name="Goodwin S."/>
            <person name="Spatafora J."/>
            <person name="Crous P."/>
            <person name="Grigoriev I."/>
        </authorList>
    </citation>
    <scope>NUCLEOTIDE SEQUENCE</scope>
    <source>
        <strain evidence="23">CBS 107.79</strain>
    </source>
</reference>
<evidence type="ECO:0000313" key="23">
    <source>
        <dbReference type="EMBL" id="KAF1970612.1"/>
    </source>
</evidence>
<evidence type="ECO:0000256" key="1">
    <source>
        <dbReference type="ARBA" id="ARBA00000382"/>
    </source>
</evidence>
<keyword evidence="22" id="KW-0812">Transmembrane</keyword>
<evidence type="ECO:0000256" key="14">
    <source>
        <dbReference type="ARBA" id="ARBA00023277"/>
    </source>
</evidence>
<evidence type="ECO:0000256" key="15">
    <source>
        <dbReference type="ARBA" id="ARBA00023316"/>
    </source>
</evidence>
<keyword evidence="6" id="KW-1003">Cell membrane</keyword>
<evidence type="ECO:0000256" key="22">
    <source>
        <dbReference type="SAM" id="Phobius"/>
    </source>
</evidence>
<dbReference type="GO" id="GO:0005576">
    <property type="term" value="C:extracellular region"/>
    <property type="evidence" value="ECO:0007669"/>
    <property type="project" value="TreeGrafter"/>
</dbReference>
<evidence type="ECO:0000256" key="18">
    <source>
        <dbReference type="ARBA" id="ARBA00042373"/>
    </source>
</evidence>
<keyword evidence="15" id="KW-0961">Cell wall biogenesis/degradation</keyword>
<dbReference type="GO" id="GO:0005886">
    <property type="term" value="C:plasma membrane"/>
    <property type="evidence" value="ECO:0007669"/>
    <property type="project" value="UniProtKB-SubCell"/>
</dbReference>
<comment type="function">
    <text evidence="17">Glucanases play a role in cell expansion during growth, in cell-cell fusion during mating, and in spore release during sporulation. This enzyme may be involved in beta-glucan degradation. Active on laminarin and lichenan.</text>
</comment>
<name>A0A6A5V3I7_9PLEO</name>
<feature type="region of interest" description="Disordered" evidence="21">
    <location>
        <begin position="205"/>
        <end position="240"/>
    </location>
</feature>
<dbReference type="OrthoDB" id="68336at2759"/>
<evidence type="ECO:0000256" key="9">
    <source>
        <dbReference type="ARBA" id="ARBA00022729"/>
    </source>
</evidence>
<keyword evidence="10 23" id="KW-0378">Hydrolase</keyword>
<feature type="region of interest" description="Disordered" evidence="21">
    <location>
        <begin position="160"/>
        <end position="193"/>
    </location>
</feature>
<evidence type="ECO:0000256" key="17">
    <source>
        <dbReference type="ARBA" id="ARBA00037649"/>
    </source>
</evidence>
<evidence type="ECO:0000256" key="11">
    <source>
        <dbReference type="ARBA" id="ARBA00022968"/>
    </source>
</evidence>
<evidence type="ECO:0000256" key="21">
    <source>
        <dbReference type="SAM" id="MobiDB-lite"/>
    </source>
</evidence>
<keyword evidence="13" id="KW-0325">Glycoprotein</keyword>
<dbReference type="SUPFAM" id="SSF51445">
    <property type="entry name" value="(Trans)glycosidases"/>
    <property type="match status" value="1"/>
</dbReference>
<dbReference type="FunFam" id="3.20.20.80:FF:000151">
    <property type="entry name" value="Glucan endo-1,3-beta-glucosidase btgC"/>
    <property type="match status" value="1"/>
</dbReference>
<keyword evidence="8" id="KW-0964">Secreted</keyword>
<feature type="region of interest" description="Disordered" evidence="21">
    <location>
        <begin position="325"/>
        <end position="348"/>
    </location>
</feature>
<accession>A0A6A5V3I7</accession>
<evidence type="ECO:0000256" key="7">
    <source>
        <dbReference type="ARBA" id="ARBA00022512"/>
    </source>
</evidence>
<feature type="compositionally biased region" description="Polar residues" evidence="21">
    <location>
        <begin position="40"/>
        <end position="59"/>
    </location>
</feature>
<gene>
    <name evidence="23" type="ORF">BU23DRAFT_204126</name>
</gene>
<evidence type="ECO:0000256" key="3">
    <source>
        <dbReference type="ARBA" id="ARBA00004401"/>
    </source>
</evidence>
<evidence type="ECO:0000256" key="8">
    <source>
        <dbReference type="ARBA" id="ARBA00022525"/>
    </source>
</evidence>
<keyword evidence="24" id="KW-1185">Reference proteome</keyword>
<evidence type="ECO:0000256" key="6">
    <source>
        <dbReference type="ARBA" id="ARBA00022475"/>
    </source>
</evidence>
<dbReference type="InterPro" id="IPR017853">
    <property type="entry name" value="GH"/>
</dbReference>
<dbReference type="PANTHER" id="PTHR16631">
    <property type="entry name" value="GLUCAN 1,3-BETA-GLUCOSIDASE"/>
    <property type="match status" value="1"/>
</dbReference>
<keyword evidence="14" id="KW-0119">Carbohydrate metabolism</keyword>
<keyword evidence="7" id="KW-0134">Cell wall</keyword>
<organism evidence="23 24">
    <name type="scientific">Bimuria novae-zelandiae CBS 107.79</name>
    <dbReference type="NCBI Taxonomy" id="1447943"/>
    <lineage>
        <taxon>Eukaryota</taxon>
        <taxon>Fungi</taxon>
        <taxon>Dikarya</taxon>
        <taxon>Ascomycota</taxon>
        <taxon>Pezizomycotina</taxon>
        <taxon>Dothideomycetes</taxon>
        <taxon>Pleosporomycetidae</taxon>
        <taxon>Pleosporales</taxon>
        <taxon>Massarineae</taxon>
        <taxon>Didymosphaeriaceae</taxon>
        <taxon>Bimuria</taxon>
    </lineage>
</organism>
<evidence type="ECO:0000256" key="13">
    <source>
        <dbReference type="ARBA" id="ARBA00023180"/>
    </source>
</evidence>
<dbReference type="EMBL" id="ML976699">
    <property type="protein sequence ID" value="KAF1970612.1"/>
    <property type="molecule type" value="Genomic_DNA"/>
</dbReference>
<dbReference type="GO" id="GO:0000272">
    <property type="term" value="P:polysaccharide catabolic process"/>
    <property type="evidence" value="ECO:0007669"/>
    <property type="project" value="UniProtKB-KW"/>
</dbReference>
<dbReference type="InterPro" id="IPR000490">
    <property type="entry name" value="Glyco_hydro_17"/>
</dbReference>
<dbReference type="GO" id="GO:0071555">
    <property type="term" value="P:cell wall organization"/>
    <property type="evidence" value="ECO:0007669"/>
    <property type="project" value="UniProtKB-KW"/>
</dbReference>
<evidence type="ECO:0000256" key="5">
    <source>
        <dbReference type="ARBA" id="ARBA00012780"/>
    </source>
</evidence>
<protein>
    <recommendedName>
        <fullName evidence="5">glucan endo-1,3-beta-D-glucosidase</fullName>
        <ecNumber evidence="5">3.2.1.39</ecNumber>
    </recommendedName>
    <alternativeName>
        <fullName evidence="19">Endo-1,3-beta-glucanase btgC</fullName>
    </alternativeName>
    <alternativeName>
        <fullName evidence="18">Laminarinase btgC</fullName>
    </alternativeName>
</protein>
<dbReference type="InterPro" id="IPR050732">
    <property type="entry name" value="Beta-glucan_modifiers"/>
</dbReference>
<feature type="compositionally biased region" description="Low complexity" evidence="21">
    <location>
        <begin position="160"/>
        <end position="183"/>
    </location>
</feature>
<keyword evidence="9" id="KW-0732">Signal</keyword>
<dbReference type="EC" id="3.2.1.39" evidence="5"/>
<dbReference type="AlphaFoldDB" id="A0A6A5V3I7"/>
<comment type="similarity">
    <text evidence="4 20">Belongs to the glycosyl hydrolase 17 family.</text>
</comment>
<evidence type="ECO:0000256" key="10">
    <source>
        <dbReference type="ARBA" id="ARBA00022801"/>
    </source>
</evidence>
<sequence length="681" mass="73334">MAYQQSHHRYYDEQDDSPVELHSAMIPLPPPHRHPVSIDSAHSQMQGQQPYRNPNNYSDYSPPETTPGADNLGSYAAGGGINGIAAGVASAHERESGVQALQDMNNYSAPMGVPPHQTPFADAYAFDSPTPPRPIHSPYNASNQSLGSGTFGATAAGQYSSASSMHSSQHSAPQSSPNAAPYSDNPYSRYSSSHLDLAPQMGAINPHELADDDDWGMGPAQGKRRSLFTRDGSPGSAAGAGVAAGAAAGAVAGAASRDGSGNYDPVPSADVAAAAARSEKAQLLEDESRSRKKKMWIVIAVIAIIVIGAVLGGVLGTVLNKHGGGAGGSTSNNAESANAVDEDNKNDLGANSDEIKKLLNNKNLRKVFPGMDYTPLNAQYPDCMHVPPSQNNITRDMAVMSQLTNAVRLYGTDCNQTEMVLHAMDRLELTDMKVWLGVWLGNNHTTNERQVASMWEIIDKHVVPKWKDGQDHQFKGVIVGNEVLFRKDLTKSELIGNITEIRNNITKLGKKYNVDNTNLPIALSDLGDNWTSDMATQVDVVMSNVHPFFAGVEVDKAAGWTYDFWSTHDVALTANNASIKQIIAEVGWPTGGGNDCGSATCTSDTQGSIAGVNELNQFMEDWVCPSMKNGTEYFWFSAFDEPWKIMYNTKGKEWEDKWGLMDVNRNLKKGVTIPDCGQTVS</sequence>
<dbReference type="PANTHER" id="PTHR16631:SF17">
    <property type="entry name" value="GLUCAN ENDO-1,3-BETA-GLUCOSIDASE BTGC"/>
    <property type="match status" value="1"/>
</dbReference>
<proteinExistence type="inferred from homology"/>
<dbReference type="Pfam" id="PF00332">
    <property type="entry name" value="Glyco_hydro_17"/>
    <property type="match status" value="1"/>
</dbReference>
<feature type="transmembrane region" description="Helical" evidence="22">
    <location>
        <begin position="296"/>
        <end position="319"/>
    </location>
</feature>
<evidence type="ECO:0000256" key="12">
    <source>
        <dbReference type="ARBA" id="ARBA00023136"/>
    </source>
</evidence>
<dbReference type="Proteomes" id="UP000800036">
    <property type="component" value="Unassembled WGS sequence"/>
</dbReference>
<dbReference type="Gene3D" id="3.20.20.80">
    <property type="entry name" value="Glycosidases"/>
    <property type="match status" value="2"/>
</dbReference>
<feature type="compositionally biased region" description="Low complexity" evidence="21">
    <location>
        <begin position="329"/>
        <end position="339"/>
    </location>
</feature>
<comment type="subcellular location">
    <subcellularLocation>
        <location evidence="3">Cell membrane</location>
        <topology evidence="3">Single-pass type II membrane protein</topology>
    </subcellularLocation>
    <subcellularLocation>
        <location evidence="2">Secreted</location>
        <location evidence="2">Cell wall</location>
    </subcellularLocation>
</comment>
<dbReference type="GO" id="GO:0042973">
    <property type="term" value="F:glucan endo-1,3-beta-D-glucosidase activity"/>
    <property type="evidence" value="ECO:0007669"/>
    <property type="project" value="UniProtKB-EC"/>
</dbReference>
<comment type="catalytic activity">
    <reaction evidence="1">
        <text>Hydrolysis of (1-&gt;3)-beta-D-glucosidic linkages in (1-&gt;3)-beta-D-glucans.</text>
        <dbReference type="EC" id="3.2.1.39"/>
    </reaction>
</comment>
<dbReference type="GO" id="GO:0009986">
    <property type="term" value="C:cell surface"/>
    <property type="evidence" value="ECO:0007669"/>
    <property type="project" value="TreeGrafter"/>
</dbReference>
<evidence type="ECO:0000256" key="16">
    <source>
        <dbReference type="ARBA" id="ARBA00023326"/>
    </source>
</evidence>
<keyword evidence="12 22" id="KW-0472">Membrane</keyword>
<evidence type="ECO:0000256" key="20">
    <source>
        <dbReference type="RuleBase" id="RU004335"/>
    </source>
</evidence>
<evidence type="ECO:0000256" key="4">
    <source>
        <dbReference type="ARBA" id="ARBA00008773"/>
    </source>
</evidence>
<feature type="region of interest" description="Disordered" evidence="21">
    <location>
        <begin position="22"/>
        <end position="73"/>
    </location>
</feature>
<evidence type="ECO:0000313" key="24">
    <source>
        <dbReference type="Proteomes" id="UP000800036"/>
    </source>
</evidence>
<evidence type="ECO:0000256" key="19">
    <source>
        <dbReference type="ARBA" id="ARBA00043078"/>
    </source>
</evidence>
<evidence type="ECO:0000256" key="2">
    <source>
        <dbReference type="ARBA" id="ARBA00004191"/>
    </source>
</evidence>
<keyword evidence="16" id="KW-0624">Polysaccharide degradation</keyword>
<feature type="region of interest" description="Disordered" evidence="21">
    <location>
        <begin position="123"/>
        <end position="146"/>
    </location>
</feature>
<dbReference type="GO" id="GO:0009277">
    <property type="term" value="C:fungal-type cell wall"/>
    <property type="evidence" value="ECO:0007669"/>
    <property type="project" value="TreeGrafter"/>
</dbReference>
<keyword evidence="11" id="KW-0735">Signal-anchor</keyword>